<dbReference type="KEGG" id="mbak:MSBR3_1811"/>
<dbReference type="AlphaFoldDB" id="A0A0E3WW35"/>
<dbReference type="InterPro" id="IPR038010">
    <property type="entry name" value="YhfW_C"/>
</dbReference>
<keyword evidence="4" id="KW-0411">Iron-sulfur</keyword>
<dbReference type="GeneID" id="24789367"/>
<dbReference type="HOGENOM" id="CLU_007884_15_1_2"/>
<gene>
    <name evidence="6" type="ORF">MSBR3_1811</name>
</gene>
<dbReference type="SUPFAM" id="SSF50022">
    <property type="entry name" value="ISP domain"/>
    <property type="match status" value="1"/>
</dbReference>
<dbReference type="SUPFAM" id="SSF51905">
    <property type="entry name" value="FAD/NAD(P)-binding domain"/>
    <property type="match status" value="1"/>
</dbReference>
<dbReference type="PANTHER" id="PTHR13847">
    <property type="entry name" value="SARCOSINE DEHYDROGENASE-RELATED"/>
    <property type="match status" value="1"/>
</dbReference>
<dbReference type="PATRIC" id="fig|1434107.4.peg.2330"/>
<dbReference type="Gene3D" id="2.102.10.10">
    <property type="entry name" value="Rieske [2Fe-2S] iron-sulphur domain"/>
    <property type="match status" value="1"/>
</dbReference>
<evidence type="ECO:0000313" key="6">
    <source>
        <dbReference type="EMBL" id="AKB82389.1"/>
    </source>
</evidence>
<dbReference type="PANTHER" id="PTHR13847:SF274">
    <property type="entry name" value="RIESKE 2FE-2S IRON-SULFUR PROTEIN YHFW-RELATED"/>
    <property type="match status" value="1"/>
</dbReference>
<dbReference type="GO" id="GO:0005737">
    <property type="term" value="C:cytoplasm"/>
    <property type="evidence" value="ECO:0007669"/>
    <property type="project" value="TreeGrafter"/>
</dbReference>
<name>A0A0E3WW35_METBA</name>
<dbReference type="InterPro" id="IPR036922">
    <property type="entry name" value="Rieske_2Fe-2S_sf"/>
</dbReference>
<dbReference type="OrthoDB" id="5623at2157"/>
<reference evidence="6" key="1">
    <citation type="submission" date="2014-07" db="EMBL/GenBank/DDBJ databases">
        <title>Methanogenic archaea and the global carbon cycle.</title>
        <authorList>
            <person name="Henriksen J.R."/>
            <person name="Luke J."/>
            <person name="Reinhart S."/>
            <person name="Benedict M.N."/>
            <person name="Youngblut N.D."/>
            <person name="Metcalf M.E."/>
            <person name="Whitaker R.J."/>
            <person name="Metcalf W.W."/>
        </authorList>
    </citation>
    <scope>NUCLEOTIDE SEQUENCE [LARGE SCALE GENOMIC DNA]</scope>
    <source>
        <strain evidence="6">3</strain>
    </source>
</reference>
<keyword evidence="1" id="KW-0001">2Fe-2S</keyword>
<dbReference type="Proteomes" id="UP000033066">
    <property type="component" value="Chromosome"/>
</dbReference>
<dbReference type="Pfam" id="PF00355">
    <property type="entry name" value="Rieske"/>
    <property type="match status" value="1"/>
</dbReference>
<organism evidence="6 7">
    <name type="scientific">Methanosarcina barkeri 3</name>
    <dbReference type="NCBI Taxonomy" id="1434107"/>
    <lineage>
        <taxon>Archaea</taxon>
        <taxon>Methanobacteriati</taxon>
        <taxon>Methanobacteriota</taxon>
        <taxon>Stenosarchaea group</taxon>
        <taxon>Methanomicrobia</taxon>
        <taxon>Methanosarcinales</taxon>
        <taxon>Methanosarcinaceae</taxon>
        <taxon>Methanosarcina</taxon>
    </lineage>
</organism>
<dbReference type="PROSITE" id="PS51296">
    <property type="entry name" value="RIESKE"/>
    <property type="match status" value="1"/>
</dbReference>
<evidence type="ECO:0000259" key="5">
    <source>
        <dbReference type="PROSITE" id="PS51296"/>
    </source>
</evidence>
<evidence type="ECO:0000313" key="7">
    <source>
        <dbReference type="Proteomes" id="UP000033066"/>
    </source>
</evidence>
<dbReference type="GO" id="GO:0046872">
    <property type="term" value="F:metal ion binding"/>
    <property type="evidence" value="ECO:0007669"/>
    <property type="project" value="UniProtKB-KW"/>
</dbReference>
<dbReference type="InterPro" id="IPR036188">
    <property type="entry name" value="FAD/NAD-bd_sf"/>
</dbReference>
<accession>A0A0E3WW35</accession>
<evidence type="ECO:0000256" key="1">
    <source>
        <dbReference type="ARBA" id="ARBA00022714"/>
    </source>
</evidence>
<dbReference type="Gene3D" id="3.30.9.10">
    <property type="entry name" value="D-Amino Acid Oxidase, subunit A, domain 2"/>
    <property type="match status" value="1"/>
</dbReference>
<keyword evidence="7" id="KW-1185">Reference proteome</keyword>
<dbReference type="CDD" id="cd03477">
    <property type="entry name" value="Rieske_YhfW_C"/>
    <property type="match status" value="1"/>
</dbReference>
<evidence type="ECO:0000256" key="4">
    <source>
        <dbReference type="ARBA" id="ARBA00023014"/>
    </source>
</evidence>
<dbReference type="RefSeq" id="WP_048107838.1">
    <property type="nucleotide sequence ID" value="NZ_CP009517.1"/>
</dbReference>
<evidence type="ECO:0000256" key="3">
    <source>
        <dbReference type="ARBA" id="ARBA00023004"/>
    </source>
</evidence>
<protein>
    <submittedName>
        <fullName evidence="6">Rieske [2Fe-2S] iron-sulfur protein</fullName>
    </submittedName>
</protein>
<sequence length="511" mass="56519">MTDRKNTGYNLPGRAESYWLATTPDSNYPVLPGDVRVDVAIIGGGIVGITSAFLLKQAGVSVALIEADRIIKGVTGYTTAKITSQHGLIYNRLISELGRDQAKQYADSNQAAIEKIEYIVRSWDISCDFAHKPAYVYAGSEDSAQNILDEVQAARSLGLPASFEDSVPLPIETYGSVRFNHQAQFHPRKYLCALAREIEGNGCYIFEKTRALGIEGGEPVILKTDRGTVRADNIIQATHFPIVDNPGGLSDKLSQSMSYALGVRIEEKFPDGMFINAEKPARSLRSQPAEEGELVLVVGDGHPTGHGNPTHEHYRHLEAWARSIYSVRSIDYYWLTEDVMPDDGIPLIGRLTPDSGNSYLATGFRKWGMTTGTAAAMILTDMILGRDNPWTEVYDPSRSKQVSIVQEDISRVEPNQGVLIEKGKDKVAVYRDSQGVFYTLNPACRHMGCSVSWNDADKTWDCHCHGSRYNARGEVILSPAVYGLLEKKVMEQKNTYSETADITRQEQGENE</sequence>
<feature type="domain" description="Rieske" evidence="5">
    <location>
        <begin position="404"/>
        <end position="498"/>
    </location>
</feature>
<dbReference type="STRING" id="1434107.MSBR3_1811"/>
<dbReference type="EMBL" id="CP009517">
    <property type="protein sequence ID" value="AKB82389.1"/>
    <property type="molecule type" value="Genomic_DNA"/>
</dbReference>
<dbReference type="GO" id="GO:0051537">
    <property type="term" value="F:2 iron, 2 sulfur cluster binding"/>
    <property type="evidence" value="ECO:0007669"/>
    <property type="project" value="UniProtKB-KW"/>
</dbReference>
<keyword evidence="3" id="KW-0408">Iron</keyword>
<dbReference type="Pfam" id="PF01266">
    <property type="entry name" value="DAO"/>
    <property type="match status" value="1"/>
</dbReference>
<evidence type="ECO:0000256" key="2">
    <source>
        <dbReference type="ARBA" id="ARBA00022723"/>
    </source>
</evidence>
<proteinExistence type="predicted"/>
<dbReference type="InterPro" id="IPR006076">
    <property type="entry name" value="FAD-dep_OxRdtase"/>
</dbReference>
<dbReference type="Gene3D" id="3.50.50.60">
    <property type="entry name" value="FAD/NAD(P)-binding domain"/>
    <property type="match status" value="1"/>
</dbReference>
<keyword evidence="2" id="KW-0479">Metal-binding</keyword>
<dbReference type="InterPro" id="IPR017941">
    <property type="entry name" value="Rieske_2Fe-2S"/>
</dbReference>